<dbReference type="AlphaFoldDB" id="A0A6T8KCF8"/>
<keyword evidence="2" id="KW-0645">Protease</keyword>
<evidence type="ECO:0008006" key="14">
    <source>
        <dbReference type="Google" id="ProtNLM"/>
    </source>
</evidence>
<evidence type="ECO:0000256" key="6">
    <source>
        <dbReference type="ARBA" id="ARBA00023049"/>
    </source>
</evidence>
<sequence>MYSSCRTSPAMPRTVHAAALVLAMVAFELSAVQCFQPSLVPVPSASMTGRTAVYVSPAGRIGPSLRGARTPLALRMQERQDDIQTEETRKTAKARSIAAANDALQLLLSRRSALGLTAAASAAALIPKKPAEAESVSAIEDAFGEGVRKAPGKLIVGKDGSVEKSPEDKRSYRTLTLPNGLRVLLASDPATNKASAALDVHVGHFSDPDAIAGMAHFCEHMLFLGTTKYPEEGYLEKFLSVHGGSSNAFTSNEDTNYHFSVNQDSLEPALDIFSQFFISPLFTAAATGRELNAIESEHSKNLQTDSWRSNQVLKLRGNQKHPYAKFGTGNKYTLEQNTKEMKIDLREELLAFHDKYYSANIMTLCVLGREDLDTLQQMVVSKFSAVRNTDRPTPEVEWQGKVAAFPPEAPETIYKLKPVKEARDIRMEWALPFKDAADRATRWATKPTTLVSSCIGHEGKGSLLSYLKYEKGWVNSLGCSIVEDTADMEVWGLRAGLTKEGEKHRDEVVEAIFAYIQMLKETGLPSYIGQEMVELNSLFWKFRESPRPQEFATDAAINMQSIVDPTKYISDPVRFASFSLEKSTEILNKFTPESCLITYTSPDTPGERREKWYGAMYSTEPVGERIERWRKPAKVAAFKVPEPNPFVPSDFSLKGEITEKPNDPITPPEVILDDERWKVYWKGDNRYGKPTAYAIFRFNLPNTFFGEGLNPRTSALCKLFRKSLGDALNEYSYPALEAGLIYDLSFTVKGPELTFNGYNDKLPDFLKTVARTIAGHVPSDQQKFERYKESVAIESKGFINDQPYRHASLFARTYQISPSYTPLEVLDELQSISLGDLQKFAKSVWKKAYVESLIQGNVEKSTALSMVRAVNDEIPFAELPQKERAQTKLVKVPVVQSGYGSLLNREEPNPANPNSAVILRCQSSDRDIKHQVAWEVLAAMMEQPFYNSLRTQQQLGYIVSSGTALDEGLRSLQFTVQSSVADTSYLTSAMLEFVEGFRETVEGVSDAEFGVFVEGLVRQRLEREKKLSNEVASHWSEIQGDTTVFDRLQREAAALRTLAKGDVLRVYQDCVAQGGTNRRVFTSEIRSAVPDKHRAKGPLLAYPGLRIVPEKPKEFQAENGYYDVPSAEQSKILSYKPII</sequence>
<dbReference type="PANTHER" id="PTHR43690">
    <property type="entry name" value="NARDILYSIN"/>
    <property type="match status" value="1"/>
</dbReference>
<evidence type="ECO:0000256" key="8">
    <source>
        <dbReference type="SAM" id="SignalP"/>
    </source>
</evidence>
<organism evidence="13">
    <name type="scientific">Hemiselmis andersenii</name>
    <name type="common">Cryptophyte alga</name>
    <dbReference type="NCBI Taxonomy" id="464988"/>
    <lineage>
        <taxon>Eukaryota</taxon>
        <taxon>Cryptophyceae</taxon>
        <taxon>Cryptomonadales</taxon>
        <taxon>Hemiselmidaceae</taxon>
        <taxon>Hemiselmis</taxon>
    </lineage>
</organism>
<dbReference type="InterPro" id="IPR054734">
    <property type="entry name" value="PqqF-like_C_4"/>
</dbReference>
<dbReference type="Pfam" id="PF16187">
    <property type="entry name" value="Peptidase_M16_M"/>
    <property type="match status" value="1"/>
</dbReference>
<reference evidence="13" key="1">
    <citation type="submission" date="2021-01" db="EMBL/GenBank/DDBJ databases">
        <authorList>
            <person name="Corre E."/>
            <person name="Pelletier E."/>
            <person name="Niang G."/>
            <person name="Scheremetjew M."/>
            <person name="Finn R."/>
            <person name="Kale V."/>
            <person name="Holt S."/>
            <person name="Cochrane G."/>
            <person name="Meng A."/>
            <person name="Brown T."/>
            <person name="Cohen L."/>
        </authorList>
    </citation>
    <scope>NUCLEOTIDE SEQUENCE</scope>
    <source>
        <strain evidence="13">CCMP441</strain>
    </source>
</reference>
<evidence type="ECO:0000259" key="12">
    <source>
        <dbReference type="Pfam" id="PF22456"/>
    </source>
</evidence>
<evidence type="ECO:0000256" key="7">
    <source>
        <dbReference type="RuleBase" id="RU004447"/>
    </source>
</evidence>
<protein>
    <recommendedName>
        <fullName evidence="14">Peptidase M16 N-terminal domain-containing protein</fullName>
    </recommendedName>
</protein>
<dbReference type="GO" id="GO:0043171">
    <property type="term" value="P:peptide catabolic process"/>
    <property type="evidence" value="ECO:0007669"/>
    <property type="project" value="TreeGrafter"/>
</dbReference>
<keyword evidence="3" id="KW-0479">Metal-binding</keyword>
<dbReference type="InterPro" id="IPR032632">
    <property type="entry name" value="Peptidase_M16_M"/>
</dbReference>
<feature type="domain" description="Peptidase M16 N-terminal" evidence="9">
    <location>
        <begin position="182"/>
        <end position="312"/>
    </location>
</feature>
<evidence type="ECO:0000259" key="10">
    <source>
        <dbReference type="Pfam" id="PF05193"/>
    </source>
</evidence>
<evidence type="ECO:0000259" key="9">
    <source>
        <dbReference type="Pfam" id="PF00675"/>
    </source>
</evidence>
<dbReference type="Pfam" id="PF00675">
    <property type="entry name" value="Peptidase_M16"/>
    <property type="match status" value="1"/>
</dbReference>
<feature type="chain" id="PRO_5030159798" description="Peptidase M16 N-terminal domain-containing protein" evidence="8">
    <location>
        <begin position="35"/>
        <end position="1139"/>
    </location>
</feature>
<dbReference type="GO" id="GO:0005829">
    <property type="term" value="C:cytosol"/>
    <property type="evidence" value="ECO:0007669"/>
    <property type="project" value="TreeGrafter"/>
</dbReference>
<dbReference type="InterPro" id="IPR011765">
    <property type="entry name" value="Pept_M16_N"/>
</dbReference>
<dbReference type="Pfam" id="PF22456">
    <property type="entry name" value="PqqF-like_C_4"/>
    <property type="match status" value="1"/>
</dbReference>
<accession>A0A6T8KCF8</accession>
<dbReference type="FunFam" id="3.30.830.10:FF:000004">
    <property type="entry name" value="Putative insulin-degrading enzyme"/>
    <property type="match status" value="1"/>
</dbReference>
<evidence type="ECO:0000256" key="2">
    <source>
        <dbReference type="ARBA" id="ARBA00022670"/>
    </source>
</evidence>
<gene>
    <name evidence="13" type="ORF">HAND1043_LOCUS9878</name>
</gene>
<feature type="signal peptide" evidence="8">
    <location>
        <begin position="1"/>
        <end position="34"/>
    </location>
</feature>
<keyword evidence="5" id="KW-0862">Zinc</keyword>
<dbReference type="InterPro" id="IPR050626">
    <property type="entry name" value="Peptidase_M16"/>
</dbReference>
<comment type="similarity">
    <text evidence="1 7">Belongs to the peptidase M16 family.</text>
</comment>
<dbReference type="PANTHER" id="PTHR43690:SF18">
    <property type="entry name" value="INSULIN-DEGRADING ENZYME-RELATED"/>
    <property type="match status" value="1"/>
</dbReference>
<evidence type="ECO:0000256" key="4">
    <source>
        <dbReference type="ARBA" id="ARBA00022801"/>
    </source>
</evidence>
<keyword evidence="4" id="KW-0378">Hydrolase</keyword>
<evidence type="ECO:0000259" key="11">
    <source>
        <dbReference type="Pfam" id="PF16187"/>
    </source>
</evidence>
<dbReference type="SUPFAM" id="SSF63411">
    <property type="entry name" value="LuxS/MPP-like metallohydrolase"/>
    <property type="match status" value="4"/>
</dbReference>
<proteinExistence type="inferred from homology"/>
<keyword evidence="6" id="KW-0482">Metalloprotease</keyword>
<dbReference type="InterPro" id="IPR007863">
    <property type="entry name" value="Peptidase_M16_C"/>
</dbReference>
<evidence type="ECO:0000256" key="3">
    <source>
        <dbReference type="ARBA" id="ARBA00022723"/>
    </source>
</evidence>
<dbReference type="FunFam" id="3.30.830.10:FF:000005">
    <property type="entry name" value="nardilysin isoform X1"/>
    <property type="match status" value="1"/>
</dbReference>
<dbReference type="GO" id="GO:0005739">
    <property type="term" value="C:mitochondrion"/>
    <property type="evidence" value="ECO:0007669"/>
    <property type="project" value="TreeGrafter"/>
</dbReference>
<dbReference type="InterPro" id="IPR001431">
    <property type="entry name" value="Pept_M16_Zn_BS"/>
</dbReference>
<feature type="domain" description="Peptidase M16 middle/third" evidence="11">
    <location>
        <begin position="540"/>
        <end position="827"/>
    </location>
</feature>
<evidence type="ECO:0000256" key="5">
    <source>
        <dbReference type="ARBA" id="ARBA00022833"/>
    </source>
</evidence>
<feature type="domain" description="Peptidase M16 C-terminal" evidence="10">
    <location>
        <begin position="346"/>
        <end position="525"/>
    </location>
</feature>
<dbReference type="GO" id="GO:0046872">
    <property type="term" value="F:metal ion binding"/>
    <property type="evidence" value="ECO:0007669"/>
    <property type="project" value="UniProtKB-KW"/>
</dbReference>
<keyword evidence="8" id="KW-0732">Signal</keyword>
<evidence type="ECO:0000256" key="1">
    <source>
        <dbReference type="ARBA" id="ARBA00007261"/>
    </source>
</evidence>
<name>A0A6T8KCF8_HEMAN</name>
<evidence type="ECO:0000313" key="13">
    <source>
        <dbReference type="EMBL" id="CAD8743383.1"/>
    </source>
</evidence>
<dbReference type="PROSITE" id="PS00143">
    <property type="entry name" value="INSULINASE"/>
    <property type="match status" value="1"/>
</dbReference>
<dbReference type="GO" id="GO:0004222">
    <property type="term" value="F:metalloendopeptidase activity"/>
    <property type="evidence" value="ECO:0007669"/>
    <property type="project" value="InterPro"/>
</dbReference>
<dbReference type="Gene3D" id="3.30.830.10">
    <property type="entry name" value="Metalloenzyme, LuxS/M16 peptidase-like"/>
    <property type="match status" value="4"/>
</dbReference>
<dbReference type="EMBL" id="HBFK01016033">
    <property type="protein sequence ID" value="CAD8743383.1"/>
    <property type="molecule type" value="Transcribed_RNA"/>
</dbReference>
<dbReference type="InterPro" id="IPR011249">
    <property type="entry name" value="Metalloenz_LuxS/M16"/>
</dbReference>
<dbReference type="Pfam" id="PF05193">
    <property type="entry name" value="Peptidase_M16_C"/>
    <property type="match status" value="1"/>
</dbReference>
<dbReference type="GO" id="GO:0051603">
    <property type="term" value="P:proteolysis involved in protein catabolic process"/>
    <property type="evidence" value="ECO:0007669"/>
    <property type="project" value="TreeGrafter"/>
</dbReference>
<feature type="domain" description="Coenzyme PQQ synthesis protein F-like C-terminal lobe" evidence="12">
    <location>
        <begin position="936"/>
        <end position="1035"/>
    </location>
</feature>